<keyword evidence="7 9" id="KW-0067">ATP-binding</keyword>
<evidence type="ECO:0000256" key="8">
    <source>
        <dbReference type="ARBA" id="ARBA00049280"/>
    </source>
</evidence>
<dbReference type="InterPro" id="IPR050108">
    <property type="entry name" value="CDK"/>
</dbReference>
<feature type="compositionally biased region" description="Low complexity" evidence="10">
    <location>
        <begin position="414"/>
        <end position="429"/>
    </location>
</feature>
<evidence type="ECO:0000256" key="2">
    <source>
        <dbReference type="ARBA" id="ARBA00012409"/>
    </source>
</evidence>
<comment type="catalytic activity">
    <reaction evidence="8">
        <text>[DNA-directed RNA polymerase] + ATP = phospho-[DNA-directed RNA polymerase] + ADP + H(+)</text>
        <dbReference type="Rhea" id="RHEA:10216"/>
        <dbReference type="Rhea" id="RHEA-COMP:11321"/>
        <dbReference type="Rhea" id="RHEA-COMP:11322"/>
        <dbReference type="ChEBI" id="CHEBI:15378"/>
        <dbReference type="ChEBI" id="CHEBI:30616"/>
        <dbReference type="ChEBI" id="CHEBI:43176"/>
        <dbReference type="ChEBI" id="CHEBI:68546"/>
        <dbReference type="ChEBI" id="CHEBI:456216"/>
        <dbReference type="EC" id="2.7.11.23"/>
    </reaction>
</comment>
<dbReference type="STRING" id="93625.A0A409XTM2"/>
<dbReference type="InParanoid" id="A0A409XTM2"/>
<feature type="domain" description="Protein kinase" evidence="11">
    <location>
        <begin position="745"/>
        <end position="1029"/>
    </location>
</feature>
<gene>
    <name evidence="12" type="ORF">CVT25_009894</name>
</gene>
<keyword evidence="4" id="KW-0808">Transferase</keyword>
<dbReference type="PROSITE" id="PS00108">
    <property type="entry name" value="PROTEIN_KINASE_ST"/>
    <property type="match status" value="1"/>
</dbReference>
<feature type="compositionally biased region" description="Polar residues" evidence="10">
    <location>
        <begin position="115"/>
        <end position="134"/>
    </location>
</feature>
<keyword evidence="3" id="KW-0723">Serine/threonine-protein kinase</keyword>
<feature type="compositionally biased region" description="Low complexity" evidence="10">
    <location>
        <begin position="259"/>
        <end position="270"/>
    </location>
</feature>
<feature type="compositionally biased region" description="Low complexity" evidence="10">
    <location>
        <begin position="730"/>
        <end position="740"/>
    </location>
</feature>
<comment type="similarity">
    <text evidence="1">Belongs to the protein kinase superfamily. CMGC Ser/Thr protein kinase family. CDC2/CDKX subfamily.</text>
</comment>
<evidence type="ECO:0000256" key="6">
    <source>
        <dbReference type="ARBA" id="ARBA00022777"/>
    </source>
</evidence>
<sequence length="1066" mass="122164">MRQGKNKRSRGNRDADVDMYMNVPGDDIPSAESYSRSHTSFHHPESYRTSTSGRTAYMGGRDMPSGSRRDGDWRHAELDHDRYPYADPFARGERSQYEDNAPRSSAGWGPPYIQPRSSWPSRYDNGASSSSYAEPSTWAIPNPPSYDNTRTPYHEHWEPTAAREQPPDEWNPEPVRNDHRSDRRQHDWRPDNHRDKNTGHRFRSDSGWDSRRRERNWANDPIGRQNDHPPDKRPSDTEDRAWEPAASWMSSTANDYQHQRGQNGQRNTQQRPKRVQNNNKQRREWRADDGDLNNWTRRDTNRGGANRAFTNPNAARRKHLRSPSRSRSRSRSPAESYKSHLSSRGRSHSRSVSPATKRRRRDSSPVTLRSQTPSERSLNRSHTQPERYVSRSPSPHRATSHHSPINFTGRRRSLSAASSTGSERSQSRSPIGHTRSVHRLPPNQHPPTGITSSYVKASSNGTTRNPEDFKNRKSRSQKQRKQREGPVQLMAEREYDFPRKDDHPPHTSVAIPSPLVESPAPVTISMPPPVSVPLPHVPRPRYPPQEYNTPGQSWMPDAKIDLPGKSTRNMNSRNAGFRPIGKADSSLKKFFPGDDEEMDTADEDLRSSHVSESAVEKQISTPYQHHPPHISEYRDWESPLHPIESWGGDNAYPHSNPKTHRTPSFDPAACLPRHDFITPVSVHSVSRTQETVSSVVNHDRSSPHFVDSTEPQMPTSNDMQLSPPSDNHDVSSGVGSSSSSNKDLYKIISQVGEGTFGKVYKARNTLTGTYVALKRIRMESEKDGFPVTAMREIKLLQSLRQENVVRLYEMMVSNGSVYMVFEYMDHDLTGVLSQTQFVFERQHLKSLCHQMLAGLAYLHRKGVIHRDIKGSNILINNRGELKLADFGLARFYQKRRRADYTNRVITLWYRPPELLFGATIYGPEVDMWSAGCIMLELFVKKPVFQGSDEIHQLEVIFKLMGTPTPERWTDVVNLPWYELVKPQQTLASKFRESFQKYMSPAALDLAEQLLAYDPTERITALQAMDTPYFTQEYPTATPPVGLIDVKGEWHELETKRERQKRKEQKM</sequence>
<reference evidence="12 13" key="1">
    <citation type="journal article" date="2018" name="Evol. Lett.">
        <title>Horizontal gene cluster transfer increased hallucinogenic mushroom diversity.</title>
        <authorList>
            <person name="Reynolds H.T."/>
            <person name="Vijayakumar V."/>
            <person name="Gluck-Thaler E."/>
            <person name="Korotkin H.B."/>
            <person name="Matheny P.B."/>
            <person name="Slot J.C."/>
        </authorList>
    </citation>
    <scope>NUCLEOTIDE SEQUENCE [LARGE SCALE GENOMIC DNA]</scope>
    <source>
        <strain evidence="12 13">2631</strain>
    </source>
</reference>
<organism evidence="12 13">
    <name type="scientific">Psilocybe cyanescens</name>
    <dbReference type="NCBI Taxonomy" id="93625"/>
    <lineage>
        <taxon>Eukaryota</taxon>
        <taxon>Fungi</taxon>
        <taxon>Dikarya</taxon>
        <taxon>Basidiomycota</taxon>
        <taxon>Agaricomycotina</taxon>
        <taxon>Agaricomycetes</taxon>
        <taxon>Agaricomycetidae</taxon>
        <taxon>Agaricales</taxon>
        <taxon>Agaricineae</taxon>
        <taxon>Strophariaceae</taxon>
        <taxon>Psilocybe</taxon>
    </lineage>
</organism>
<dbReference type="PROSITE" id="PS50011">
    <property type="entry name" value="PROTEIN_KINASE_DOM"/>
    <property type="match status" value="1"/>
</dbReference>
<feature type="region of interest" description="Disordered" evidence="10">
    <location>
        <begin position="691"/>
        <end position="740"/>
    </location>
</feature>
<evidence type="ECO:0000313" key="12">
    <source>
        <dbReference type="EMBL" id="PPQ94046.1"/>
    </source>
</evidence>
<dbReference type="FunFam" id="1.10.510.10:FF:000415">
    <property type="entry name" value="CMGC/CDK/CRK7 protein kinase, variant"/>
    <property type="match status" value="1"/>
</dbReference>
<feature type="compositionally biased region" description="Polar residues" evidence="10">
    <location>
        <begin position="364"/>
        <end position="382"/>
    </location>
</feature>
<feature type="compositionally biased region" description="Polar residues" evidence="10">
    <location>
        <begin position="709"/>
        <end position="725"/>
    </location>
</feature>
<dbReference type="Gene3D" id="1.10.510.10">
    <property type="entry name" value="Transferase(Phosphotransferase) domain 1"/>
    <property type="match status" value="1"/>
</dbReference>
<comment type="caution">
    <text evidence="12">The sequence shown here is derived from an EMBL/GenBank/DDBJ whole genome shotgun (WGS) entry which is preliminary data.</text>
</comment>
<dbReference type="AlphaFoldDB" id="A0A409XTM2"/>
<feature type="compositionally biased region" description="Basic and acidic residues" evidence="10">
    <location>
        <begin position="225"/>
        <end position="242"/>
    </location>
</feature>
<dbReference type="CDD" id="cd07840">
    <property type="entry name" value="STKc_CDK9_like"/>
    <property type="match status" value="1"/>
</dbReference>
<keyword evidence="5 9" id="KW-0547">Nucleotide-binding</keyword>
<feature type="region of interest" description="Disordered" evidence="10">
    <location>
        <begin position="647"/>
        <end position="667"/>
    </location>
</feature>
<dbReference type="EMBL" id="NHYD01000495">
    <property type="protein sequence ID" value="PPQ94046.1"/>
    <property type="molecule type" value="Genomic_DNA"/>
</dbReference>
<evidence type="ECO:0000256" key="5">
    <source>
        <dbReference type="ARBA" id="ARBA00022741"/>
    </source>
</evidence>
<proteinExistence type="inferred from homology"/>
<feature type="compositionally biased region" description="Polar residues" evidence="10">
    <location>
        <begin position="449"/>
        <end position="464"/>
    </location>
</feature>
<evidence type="ECO:0000256" key="7">
    <source>
        <dbReference type="ARBA" id="ARBA00022840"/>
    </source>
</evidence>
<dbReference type="PANTHER" id="PTHR24056">
    <property type="entry name" value="CELL DIVISION PROTEIN KINASE"/>
    <property type="match status" value="1"/>
</dbReference>
<feature type="compositionally biased region" description="Acidic residues" evidence="10">
    <location>
        <begin position="593"/>
        <end position="602"/>
    </location>
</feature>
<feature type="region of interest" description="Disordered" evidence="10">
    <location>
        <begin position="1"/>
        <end position="489"/>
    </location>
</feature>
<evidence type="ECO:0000256" key="3">
    <source>
        <dbReference type="ARBA" id="ARBA00022527"/>
    </source>
</evidence>
<feature type="compositionally biased region" description="Basic and acidic residues" evidence="10">
    <location>
        <begin position="175"/>
        <end position="217"/>
    </location>
</feature>
<dbReference type="PROSITE" id="PS00107">
    <property type="entry name" value="PROTEIN_KINASE_ATP"/>
    <property type="match status" value="1"/>
</dbReference>
<dbReference type="FunFam" id="3.30.200.20:FF:000270">
    <property type="entry name" value="Serine/threonine-protein kinase bur1"/>
    <property type="match status" value="1"/>
</dbReference>
<dbReference type="SMART" id="SM00220">
    <property type="entry name" value="S_TKc"/>
    <property type="match status" value="1"/>
</dbReference>
<evidence type="ECO:0000256" key="10">
    <source>
        <dbReference type="SAM" id="MobiDB-lite"/>
    </source>
</evidence>
<evidence type="ECO:0000256" key="4">
    <source>
        <dbReference type="ARBA" id="ARBA00022679"/>
    </source>
</evidence>
<dbReference type="GO" id="GO:0008353">
    <property type="term" value="F:RNA polymerase II CTD heptapeptide repeat kinase activity"/>
    <property type="evidence" value="ECO:0007669"/>
    <property type="project" value="UniProtKB-EC"/>
</dbReference>
<feature type="binding site" evidence="9">
    <location>
        <position position="774"/>
    </location>
    <ligand>
        <name>ATP</name>
        <dbReference type="ChEBI" id="CHEBI:30616"/>
    </ligand>
</feature>
<dbReference type="InterPro" id="IPR011009">
    <property type="entry name" value="Kinase-like_dom_sf"/>
</dbReference>
<dbReference type="Pfam" id="PF00069">
    <property type="entry name" value="Pkinase"/>
    <property type="match status" value="1"/>
</dbReference>
<dbReference type="GO" id="GO:0008024">
    <property type="term" value="C:cyclin/CDK positive transcription elongation factor complex"/>
    <property type="evidence" value="ECO:0007669"/>
    <property type="project" value="TreeGrafter"/>
</dbReference>
<keyword evidence="6" id="KW-0418">Kinase</keyword>
<dbReference type="InterPro" id="IPR000719">
    <property type="entry name" value="Prot_kinase_dom"/>
</dbReference>
<feature type="compositionally biased region" description="Basic residues" evidence="10">
    <location>
        <begin position="1"/>
        <end position="10"/>
    </location>
</feature>
<dbReference type="GO" id="GO:0032968">
    <property type="term" value="P:positive regulation of transcription elongation by RNA polymerase II"/>
    <property type="evidence" value="ECO:0007669"/>
    <property type="project" value="TreeGrafter"/>
</dbReference>
<name>A0A409XTM2_PSICY</name>
<feature type="compositionally biased region" description="Basic and acidic residues" evidence="10">
    <location>
        <begin position="67"/>
        <end position="101"/>
    </location>
</feature>
<dbReference type="PANTHER" id="PTHR24056:SF546">
    <property type="entry name" value="CYCLIN-DEPENDENT KINASE 12"/>
    <property type="match status" value="1"/>
</dbReference>
<dbReference type="OrthoDB" id="204883at2759"/>
<feature type="region of interest" description="Disordered" evidence="10">
    <location>
        <begin position="592"/>
        <end position="630"/>
    </location>
</feature>
<accession>A0A409XTM2</accession>
<dbReference type="Gene3D" id="3.30.200.20">
    <property type="entry name" value="Phosphorylase Kinase, domain 1"/>
    <property type="match status" value="1"/>
</dbReference>
<feature type="compositionally biased region" description="Basic residues" evidence="10">
    <location>
        <begin position="315"/>
        <end position="330"/>
    </location>
</feature>
<evidence type="ECO:0000256" key="1">
    <source>
        <dbReference type="ARBA" id="ARBA00006485"/>
    </source>
</evidence>
<evidence type="ECO:0000313" key="13">
    <source>
        <dbReference type="Proteomes" id="UP000283269"/>
    </source>
</evidence>
<dbReference type="SUPFAM" id="SSF56112">
    <property type="entry name" value="Protein kinase-like (PK-like)"/>
    <property type="match status" value="1"/>
</dbReference>
<feature type="compositionally biased region" description="Basic residues" evidence="10">
    <location>
        <begin position="472"/>
        <end position="481"/>
    </location>
</feature>
<dbReference type="GO" id="GO:0005524">
    <property type="term" value="F:ATP binding"/>
    <property type="evidence" value="ECO:0007669"/>
    <property type="project" value="UniProtKB-UniRule"/>
</dbReference>
<evidence type="ECO:0000256" key="9">
    <source>
        <dbReference type="PROSITE-ProRule" id="PRU10141"/>
    </source>
</evidence>
<dbReference type="Proteomes" id="UP000283269">
    <property type="component" value="Unassembled WGS sequence"/>
</dbReference>
<dbReference type="EC" id="2.7.11.23" evidence="2"/>
<dbReference type="GO" id="GO:0030332">
    <property type="term" value="F:cyclin binding"/>
    <property type="evidence" value="ECO:0007669"/>
    <property type="project" value="TreeGrafter"/>
</dbReference>
<protein>
    <recommendedName>
        <fullName evidence="2">[RNA-polymerase]-subunit kinase</fullName>
        <ecNumber evidence="2">2.7.11.23</ecNumber>
    </recommendedName>
</protein>
<keyword evidence="13" id="KW-1185">Reference proteome</keyword>
<dbReference type="InterPro" id="IPR008271">
    <property type="entry name" value="Ser/Thr_kinase_AS"/>
</dbReference>
<dbReference type="InterPro" id="IPR017441">
    <property type="entry name" value="Protein_kinase_ATP_BS"/>
</dbReference>
<evidence type="ECO:0000259" key="11">
    <source>
        <dbReference type="PROSITE" id="PS50011"/>
    </source>
</evidence>